<evidence type="ECO:0000256" key="5">
    <source>
        <dbReference type="ARBA" id="ARBA00022554"/>
    </source>
</evidence>
<evidence type="ECO:0000313" key="11">
    <source>
        <dbReference type="EMBL" id="GAO42492.1"/>
    </source>
</evidence>
<evidence type="ECO:0000256" key="8">
    <source>
        <dbReference type="ARBA" id="ARBA00031512"/>
    </source>
</evidence>
<sequence length="712" mass="78343">MVGTAEHARVRDSIIAFCNGFQLETRVDTGVGIRRIGGIVSGARSLNILARLKGSQQGKAVYVVAHYDTQPNTPGAGDDGAAVVAMMECIRALKADGKTLRNDVVFLFTDAEELGLLGATALTTNAATDSVKQNMGIVLNFDGTAVRGANMLIGSSAGNRELIGHYLQVPHPLGTSLSAAIKRIAPGDVDFTVFNNAGIPGLSMVTAEGRSHYHSLVDRYEWYDLRTLQQTGDNMLSLVRSFGNDDPAKLQGPQITYFNLFGKNMVVYPASWNGPILLVANLLFIFSLFAFVRRERAGERNVWLEWTGGILRYLVVLLIAGVLSFSLILAIRYAYPQNSNFYGAEAYNAWLYYIALFSVGAAVFGLVYASGRGKLTLPSLMMGFHTVVLALVNVLYFYVPEAIYFLLFPLIFSMLAQIIPWTRYSDGQPGWVEAVFQFFGAMPACLLLPILLYFSYAGTFGLSTMTAYTGIYGLLLLGFMLPLWRAADNLLPGWLASIALMSIFTCLVMAHISSRFTGRHPLRSSLYYRFDADEKKAVWISDFPLTNRWNKIYLGPLATPKSNDPTTYYPGQPAEGQLTNPALPIDYPLPEVVVLKDSVIGSRRHLQLAAFSGRAAPSLRLIFDPKSIPEDLRLNGRPVPADLSRMIFFAGLGTDSLKIECRLPYGKTLQIQVIDCSVGLPPEAETVIRPDDIIPAAGYNDNTTQIIRRYQF</sequence>
<comment type="function">
    <text evidence="1">May be involved in vacuolar sorting and osmoregulation.</text>
</comment>
<dbReference type="Gene3D" id="3.40.630.10">
    <property type="entry name" value="Zn peptidases"/>
    <property type="match status" value="1"/>
</dbReference>
<dbReference type="InterPro" id="IPR007484">
    <property type="entry name" value="Peptidase_M28"/>
</dbReference>
<name>A0A0E9MXQ0_9BACT</name>
<dbReference type="EMBL" id="BBWV01000001">
    <property type="protein sequence ID" value="GAO42492.1"/>
    <property type="molecule type" value="Genomic_DNA"/>
</dbReference>
<feature type="transmembrane region" description="Helical" evidence="9">
    <location>
        <begin position="434"/>
        <end position="454"/>
    </location>
</feature>
<gene>
    <name evidence="11" type="ORF">FPE01S_01_15060</name>
</gene>
<proteinExistence type="inferred from homology"/>
<reference evidence="11 12" key="1">
    <citation type="submission" date="2015-04" db="EMBL/GenBank/DDBJ databases">
        <title>Whole genome shotgun sequence of Flavihumibacter petaseus NBRC 106054.</title>
        <authorList>
            <person name="Miyazawa S."/>
            <person name="Hosoyama A."/>
            <person name="Hashimoto M."/>
            <person name="Noguchi M."/>
            <person name="Tsuchikane K."/>
            <person name="Ohji S."/>
            <person name="Yamazoe A."/>
            <person name="Ichikawa N."/>
            <person name="Kimura A."/>
            <person name="Fujita N."/>
        </authorList>
    </citation>
    <scope>NUCLEOTIDE SEQUENCE [LARGE SCALE GENOMIC DNA]</scope>
    <source>
        <strain evidence="11 12">NBRC 106054</strain>
    </source>
</reference>
<evidence type="ECO:0000259" key="10">
    <source>
        <dbReference type="Pfam" id="PF04389"/>
    </source>
</evidence>
<feature type="transmembrane region" description="Helical" evidence="9">
    <location>
        <begin position="493"/>
        <end position="512"/>
    </location>
</feature>
<feature type="transmembrane region" description="Helical" evidence="9">
    <location>
        <begin position="402"/>
        <end position="422"/>
    </location>
</feature>
<evidence type="ECO:0000256" key="6">
    <source>
        <dbReference type="ARBA" id="ARBA00022989"/>
    </source>
</evidence>
<dbReference type="PANTHER" id="PTHR12147">
    <property type="entry name" value="METALLOPEPTIDASE M28 FAMILY MEMBER"/>
    <property type="match status" value="1"/>
</dbReference>
<dbReference type="GO" id="GO:0008235">
    <property type="term" value="F:metalloexopeptidase activity"/>
    <property type="evidence" value="ECO:0007669"/>
    <property type="project" value="InterPro"/>
</dbReference>
<comment type="similarity">
    <text evidence="3">Belongs to the peptidase M28 family.</text>
</comment>
<evidence type="ECO:0000256" key="3">
    <source>
        <dbReference type="ARBA" id="ARBA00010918"/>
    </source>
</evidence>
<dbReference type="GO" id="GO:0006508">
    <property type="term" value="P:proteolysis"/>
    <property type="evidence" value="ECO:0007669"/>
    <property type="project" value="InterPro"/>
</dbReference>
<dbReference type="InterPro" id="IPR045175">
    <property type="entry name" value="M28_fam"/>
</dbReference>
<keyword evidence="9" id="KW-0812">Transmembrane</keyword>
<evidence type="ECO:0000256" key="2">
    <source>
        <dbReference type="ARBA" id="ARBA00004128"/>
    </source>
</evidence>
<evidence type="ECO:0000313" key="12">
    <source>
        <dbReference type="Proteomes" id="UP000033121"/>
    </source>
</evidence>
<dbReference type="Pfam" id="PF04389">
    <property type="entry name" value="Peptidase_M28"/>
    <property type="match status" value="1"/>
</dbReference>
<dbReference type="AlphaFoldDB" id="A0A0E9MXQ0"/>
<keyword evidence="7" id="KW-0325">Glycoprotein</keyword>
<keyword evidence="5" id="KW-0926">Vacuole</keyword>
<dbReference type="SUPFAM" id="SSF53187">
    <property type="entry name" value="Zn-dependent exopeptidases"/>
    <property type="match status" value="1"/>
</dbReference>
<protein>
    <recommendedName>
        <fullName evidence="4">Vacuolar membrane protease</fullName>
    </recommendedName>
    <alternativeName>
        <fullName evidence="8">FXNA-related family protease 1</fullName>
    </alternativeName>
</protein>
<feature type="transmembrane region" description="Helical" evidence="9">
    <location>
        <begin position="375"/>
        <end position="396"/>
    </location>
</feature>
<accession>A0A0E9MXQ0</accession>
<feature type="transmembrane region" description="Helical" evidence="9">
    <location>
        <begin position="350"/>
        <end position="368"/>
    </location>
</feature>
<dbReference type="Proteomes" id="UP000033121">
    <property type="component" value="Unassembled WGS sequence"/>
</dbReference>
<evidence type="ECO:0000256" key="4">
    <source>
        <dbReference type="ARBA" id="ARBA00017435"/>
    </source>
</evidence>
<feature type="transmembrane region" description="Helical" evidence="9">
    <location>
        <begin position="460"/>
        <end position="481"/>
    </location>
</feature>
<dbReference type="PANTHER" id="PTHR12147:SF58">
    <property type="entry name" value="VACUOLAR MEMBRANE PROTEASE"/>
    <property type="match status" value="1"/>
</dbReference>
<comment type="subcellular location">
    <subcellularLocation>
        <location evidence="2">Vacuole membrane</location>
        <topology evidence="2">Multi-pass membrane protein</topology>
    </subcellularLocation>
</comment>
<organism evidence="11 12">
    <name type="scientific">Flavihumibacter petaseus NBRC 106054</name>
    <dbReference type="NCBI Taxonomy" id="1220578"/>
    <lineage>
        <taxon>Bacteria</taxon>
        <taxon>Pseudomonadati</taxon>
        <taxon>Bacteroidota</taxon>
        <taxon>Chitinophagia</taxon>
        <taxon>Chitinophagales</taxon>
        <taxon>Chitinophagaceae</taxon>
        <taxon>Flavihumibacter</taxon>
    </lineage>
</organism>
<feature type="domain" description="Peptidase M28" evidence="10">
    <location>
        <begin position="47"/>
        <end position="238"/>
    </location>
</feature>
<evidence type="ECO:0000256" key="9">
    <source>
        <dbReference type="SAM" id="Phobius"/>
    </source>
</evidence>
<keyword evidence="9" id="KW-0472">Membrane</keyword>
<evidence type="ECO:0000256" key="1">
    <source>
        <dbReference type="ARBA" id="ARBA00003273"/>
    </source>
</evidence>
<keyword evidence="12" id="KW-1185">Reference proteome</keyword>
<feature type="transmembrane region" description="Helical" evidence="9">
    <location>
        <begin position="313"/>
        <end position="335"/>
    </location>
</feature>
<dbReference type="STRING" id="1220578.FPE01S_01_15060"/>
<keyword evidence="6 9" id="KW-1133">Transmembrane helix</keyword>
<feature type="transmembrane region" description="Helical" evidence="9">
    <location>
        <begin position="272"/>
        <end position="292"/>
    </location>
</feature>
<dbReference type="GO" id="GO:0005774">
    <property type="term" value="C:vacuolar membrane"/>
    <property type="evidence" value="ECO:0007669"/>
    <property type="project" value="UniProtKB-SubCell"/>
</dbReference>
<evidence type="ECO:0000256" key="7">
    <source>
        <dbReference type="ARBA" id="ARBA00023180"/>
    </source>
</evidence>
<comment type="caution">
    <text evidence="11">The sequence shown here is derived from an EMBL/GenBank/DDBJ whole genome shotgun (WGS) entry which is preliminary data.</text>
</comment>